<dbReference type="Proteomes" id="UP001152795">
    <property type="component" value="Unassembled WGS sequence"/>
</dbReference>
<protein>
    <submittedName>
        <fullName evidence="2">Uncharacterized protein</fullName>
    </submittedName>
</protein>
<dbReference type="SUPFAM" id="SSF52266">
    <property type="entry name" value="SGNH hydrolase"/>
    <property type="match status" value="1"/>
</dbReference>
<gene>
    <name evidence="2" type="ORF">PACLA_8A000588</name>
</gene>
<organism evidence="2 3">
    <name type="scientific">Paramuricea clavata</name>
    <name type="common">Red gorgonian</name>
    <name type="synonym">Violescent sea-whip</name>
    <dbReference type="NCBI Taxonomy" id="317549"/>
    <lineage>
        <taxon>Eukaryota</taxon>
        <taxon>Metazoa</taxon>
        <taxon>Cnidaria</taxon>
        <taxon>Anthozoa</taxon>
        <taxon>Octocorallia</taxon>
        <taxon>Malacalcyonacea</taxon>
        <taxon>Plexauridae</taxon>
        <taxon>Paramuricea</taxon>
    </lineage>
</organism>
<feature type="region of interest" description="Disordered" evidence="1">
    <location>
        <begin position="160"/>
        <end position="203"/>
    </location>
</feature>
<evidence type="ECO:0000313" key="3">
    <source>
        <dbReference type="Proteomes" id="UP001152795"/>
    </source>
</evidence>
<evidence type="ECO:0000256" key="1">
    <source>
        <dbReference type="SAM" id="MobiDB-lite"/>
    </source>
</evidence>
<dbReference type="AlphaFoldDB" id="A0A6S7FSZ3"/>
<keyword evidence="3" id="KW-1185">Reference proteome</keyword>
<feature type="compositionally biased region" description="Basic and acidic residues" evidence="1">
    <location>
        <begin position="190"/>
        <end position="203"/>
    </location>
</feature>
<dbReference type="EMBL" id="CACRXK020000534">
    <property type="protein sequence ID" value="CAB3982708.1"/>
    <property type="molecule type" value="Genomic_DNA"/>
</dbReference>
<dbReference type="InterPro" id="IPR036514">
    <property type="entry name" value="SGNH_hydro_sf"/>
</dbReference>
<comment type="caution">
    <text evidence="2">The sequence shown here is derived from an EMBL/GenBank/DDBJ whole genome shotgun (WGS) entry which is preliminary data.</text>
</comment>
<reference evidence="2" key="1">
    <citation type="submission" date="2020-04" db="EMBL/GenBank/DDBJ databases">
        <authorList>
            <person name="Alioto T."/>
            <person name="Alioto T."/>
            <person name="Gomez Garrido J."/>
        </authorList>
    </citation>
    <scope>NUCLEOTIDE SEQUENCE</scope>
    <source>
        <strain evidence="2">A484AB</strain>
    </source>
</reference>
<evidence type="ECO:0000313" key="2">
    <source>
        <dbReference type="EMBL" id="CAB3982708.1"/>
    </source>
</evidence>
<sequence length="347" mass="38320">MAVSLCTNIKVIGEQLHWGGTLNDLKEFVSNELKLSGGWTSPDGEVKLFTSDTANVSLKWHGKTTKSITLFGDSIETNNLILEPERDSLITALKLQQQDIEQNRTTTQKRLAEWKTTSAPKNKDNQASATLNLHKSFDTLDDELDEGNGEQHPSIINLDISQQSDPDHQPTEDNNTSTGSNNGGTLTGHITDRRNQNKEKSQEAKQNIVIIGYSIVKHIFPTNLSEKKVQKFTYLGKTASEINNKLNTIESNLTPCHVVVHAGTNNIPSQSVDECINDIEELIVGVKEKFPNSKIGISGITTRQDIDSTSKVNEVNEKIKAISLKHSVKFIDNSSLDETSLNSSKLT</sequence>
<accession>A0A6S7FSZ3</accession>
<dbReference type="Gene3D" id="3.40.50.1110">
    <property type="entry name" value="SGNH hydrolase"/>
    <property type="match status" value="1"/>
</dbReference>
<name>A0A6S7FSZ3_PARCT</name>
<proteinExistence type="predicted"/>
<dbReference type="OrthoDB" id="10056446at2759"/>